<comment type="subcellular location">
    <subcellularLocation>
        <location evidence="1">Cell membrane</location>
        <topology evidence="1">Single-pass membrane protein</topology>
    </subcellularLocation>
    <subcellularLocation>
        <location evidence="7">Cell membrane</location>
        <topology evidence="7">Single-pass type II membrane protein</topology>
    </subcellularLocation>
</comment>
<dbReference type="STRING" id="1379270.GEMMAAP_10440"/>
<evidence type="ECO:0000256" key="8">
    <source>
        <dbReference type="SAM" id="Phobius"/>
    </source>
</evidence>
<name>A0A143BJ93_9BACT</name>
<evidence type="ECO:0000256" key="5">
    <source>
        <dbReference type="ARBA" id="ARBA00022989"/>
    </source>
</evidence>
<keyword evidence="10" id="KW-1185">Reference proteome</keyword>
<evidence type="ECO:0000256" key="4">
    <source>
        <dbReference type="ARBA" id="ARBA00022692"/>
    </source>
</evidence>
<keyword evidence="5 8" id="KW-1133">Transmembrane helix</keyword>
<keyword evidence="7" id="KW-0653">Protein transport</keyword>
<protein>
    <recommendedName>
        <fullName evidence="11">Biopolymer transporter ExbD</fullName>
    </recommendedName>
</protein>
<reference evidence="9 10" key="1">
    <citation type="journal article" date="2014" name="Proc. Natl. Acad. Sci. U.S.A.">
        <title>Functional type 2 photosynthetic reaction centers found in the rare bacterial phylum Gemmatimonadetes.</title>
        <authorList>
            <person name="Zeng Y."/>
            <person name="Feng F."/>
            <person name="Medova H."/>
            <person name="Dean J."/>
            <person name="Koblizek M."/>
        </authorList>
    </citation>
    <scope>NUCLEOTIDE SEQUENCE [LARGE SCALE GENOMIC DNA]</scope>
    <source>
        <strain evidence="9 10">AP64</strain>
    </source>
</reference>
<dbReference type="Pfam" id="PF02472">
    <property type="entry name" value="ExbD"/>
    <property type="match status" value="1"/>
</dbReference>
<dbReference type="GO" id="GO:0005886">
    <property type="term" value="C:plasma membrane"/>
    <property type="evidence" value="ECO:0007669"/>
    <property type="project" value="UniProtKB-SubCell"/>
</dbReference>
<dbReference type="KEGG" id="gph:GEMMAAP_10440"/>
<evidence type="ECO:0000313" key="10">
    <source>
        <dbReference type="Proteomes" id="UP000076404"/>
    </source>
</evidence>
<feature type="transmembrane region" description="Helical" evidence="8">
    <location>
        <begin position="20"/>
        <end position="42"/>
    </location>
</feature>
<sequence length="154" mass="16821">MGMSLGGGGGVKAEPNVTPMIDVMLVLLIIFMITIPQINAGFKAVPPEGQNLKPHPEEDGDQVLGIDDQGRYYLNKKPIRNEDLETAVRDIYGQEREDYIMYVKAHKDLQYLKVVDALGVLSKGGVRVAALITEQLNGTESLVESDRIKPGGSQ</sequence>
<dbReference type="Proteomes" id="UP000076404">
    <property type="component" value="Chromosome"/>
</dbReference>
<evidence type="ECO:0000256" key="1">
    <source>
        <dbReference type="ARBA" id="ARBA00004162"/>
    </source>
</evidence>
<dbReference type="eggNOG" id="COG0848">
    <property type="taxonomic scope" value="Bacteria"/>
</dbReference>
<dbReference type="GO" id="GO:0015031">
    <property type="term" value="P:protein transport"/>
    <property type="evidence" value="ECO:0007669"/>
    <property type="project" value="UniProtKB-KW"/>
</dbReference>
<evidence type="ECO:0000256" key="3">
    <source>
        <dbReference type="ARBA" id="ARBA00022475"/>
    </source>
</evidence>
<comment type="similarity">
    <text evidence="2 7">Belongs to the ExbD/TolR family.</text>
</comment>
<dbReference type="EMBL" id="CP011454">
    <property type="protein sequence ID" value="AMW05126.1"/>
    <property type="molecule type" value="Genomic_DNA"/>
</dbReference>
<dbReference type="PANTHER" id="PTHR30558">
    <property type="entry name" value="EXBD MEMBRANE COMPONENT OF PMF-DRIVEN MACROMOLECULE IMPORT SYSTEM"/>
    <property type="match status" value="1"/>
</dbReference>
<evidence type="ECO:0000256" key="7">
    <source>
        <dbReference type="RuleBase" id="RU003879"/>
    </source>
</evidence>
<evidence type="ECO:0000256" key="2">
    <source>
        <dbReference type="ARBA" id="ARBA00005811"/>
    </source>
</evidence>
<reference evidence="9 10" key="2">
    <citation type="journal article" date="2016" name="Environ. Microbiol. Rep.">
        <title>Metagenomic evidence for the presence of phototrophic Gemmatimonadetes bacteria in diverse environments.</title>
        <authorList>
            <person name="Zeng Y."/>
            <person name="Baumbach J."/>
            <person name="Barbosa E.G."/>
            <person name="Azevedo V."/>
            <person name="Zhang C."/>
            <person name="Koblizek M."/>
        </authorList>
    </citation>
    <scope>NUCLEOTIDE SEQUENCE [LARGE SCALE GENOMIC DNA]</scope>
    <source>
        <strain evidence="9 10">AP64</strain>
    </source>
</reference>
<evidence type="ECO:0000256" key="6">
    <source>
        <dbReference type="ARBA" id="ARBA00023136"/>
    </source>
</evidence>
<keyword evidence="3" id="KW-1003">Cell membrane</keyword>
<dbReference type="RefSeq" id="WP_026849793.1">
    <property type="nucleotide sequence ID" value="NZ_CP011454.1"/>
</dbReference>
<proteinExistence type="inferred from homology"/>
<keyword evidence="6 8" id="KW-0472">Membrane</keyword>
<keyword evidence="4 7" id="KW-0812">Transmembrane</keyword>
<evidence type="ECO:0000313" key="9">
    <source>
        <dbReference type="EMBL" id="AMW05126.1"/>
    </source>
</evidence>
<organism evidence="9 10">
    <name type="scientific">Gemmatimonas phototrophica</name>
    <dbReference type="NCBI Taxonomy" id="1379270"/>
    <lineage>
        <taxon>Bacteria</taxon>
        <taxon>Pseudomonadati</taxon>
        <taxon>Gemmatimonadota</taxon>
        <taxon>Gemmatimonadia</taxon>
        <taxon>Gemmatimonadales</taxon>
        <taxon>Gemmatimonadaceae</taxon>
        <taxon>Gemmatimonas</taxon>
    </lineage>
</organism>
<dbReference type="AlphaFoldDB" id="A0A143BJ93"/>
<keyword evidence="7" id="KW-0813">Transport</keyword>
<evidence type="ECO:0008006" key="11">
    <source>
        <dbReference type="Google" id="ProtNLM"/>
    </source>
</evidence>
<accession>A0A143BJ93</accession>
<dbReference type="GO" id="GO:0022857">
    <property type="term" value="F:transmembrane transporter activity"/>
    <property type="evidence" value="ECO:0007669"/>
    <property type="project" value="InterPro"/>
</dbReference>
<dbReference type="PANTHER" id="PTHR30558:SF7">
    <property type="entry name" value="TOL-PAL SYSTEM PROTEIN TOLR"/>
    <property type="match status" value="1"/>
</dbReference>
<dbReference type="OrthoDB" id="9798629at2"/>
<dbReference type="Gene3D" id="3.30.420.270">
    <property type="match status" value="1"/>
</dbReference>
<dbReference type="InterPro" id="IPR003400">
    <property type="entry name" value="ExbD"/>
</dbReference>
<gene>
    <name evidence="9" type="ORF">GEMMAAP_10440</name>
</gene>